<protein>
    <submittedName>
        <fullName evidence="2">Uncharacterized protein</fullName>
    </submittedName>
</protein>
<accession>A0AA38RWE5</accession>
<comment type="caution">
    <text evidence="2">The sequence shown here is derived from an EMBL/GenBank/DDBJ whole genome shotgun (WGS) entry which is preliminary data.</text>
</comment>
<dbReference type="Proteomes" id="UP001174691">
    <property type="component" value="Unassembled WGS sequence"/>
</dbReference>
<keyword evidence="3" id="KW-1185">Reference proteome</keyword>
<name>A0AA38RWE5_9PEZI</name>
<evidence type="ECO:0000313" key="3">
    <source>
        <dbReference type="Proteomes" id="UP001174691"/>
    </source>
</evidence>
<feature type="signal peptide" evidence="1">
    <location>
        <begin position="1"/>
        <end position="27"/>
    </location>
</feature>
<dbReference type="AlphaFoldDB" id="A0AA38RWE5"/>
<keyword evidence="1" id="KW-0732">Signal</keyword>
<evidence type="ECO:0000313" key="2">
    <source>
        <dbReference type="EMBL" id="KAJ9157997.1"/>
    </source>
</evidence>
<gene>
    <name evidence="2" type="ORF">NKR19_g3719</name>
</gene>
<organism evidence="2 3">
    <name type="scientific">Coniochaeta hoffmannii</name>
    <dbReference type="NCBI Taxonomy" id="91930"/>
    <lineage>
        <taxon>Eukaryota</taxon>
        <taxon>Fungi</taxon>
        <taxon>Dikarya</taxon>
        <taxon>Ascomycota</taxon>
        <taxon>Pezizomycotina</taxon>
        <taxon>Sordariomycetes</taxon>
        <taxon>Sordariomycetidae</taxon>
        <taxon>Coniochaetales</taxon>
        <taxon>Coniochaetaceae</taxon>
        <taxon>Coniochaeta</taxon>
    </lineage>
</organism>
<proteinExistence type="predicted"/>
<dbReference type="EMBL" id="JANBVN010000043">
    <property type="protein sequence ID" value="KAJ9157997.1"/>
    <property type="molecule type" value="Genomic_DNA"/>
</dbReference>
<feature type="chain" id="PRO_5041372464" evidence="1">
    <location>
        <begin position="28"/>
        <end position="90"/>
    </location>
</feature>
<sequence length="90" mass="9794">MQFRYLVTLFPLTALATLNGHCSGSAATGVWKDNGICIKTSTCNSYHGQYKSGACPNDDDDVKCCIIGYYPNEETKYVLKHSSPPSSPVL</sequence>
<evidence type="ECO:0000256" key="1">
    <source>
        <dbReference type="SAM" id="SignalP"/>
    </source>
</evidence>
<reference evidence="2" key="1">
    <citation type="submission" date="2022-07" db="EMBL/GenBank/DDBJ databases">
        <title>Fungi with potential for degradation of polypropylene.</title>
        <authorList>
            <person name="Gostincar C."/>
        </authorList>
    </citation>
    <scope>NUCLEOTIDE SEQUENCE</scope>
    <source>
        <strain evidence="2">EXF-13287</strain>
    </source>
</reference>